<keyword evidence="5 6" id="KW-0472">Membrane</keyword>
<keyword evidence="2 6" id="KW-1003">Cell membrane</keyword>
<evidence type="ECO:0000313" key="8">
    <source>
        <dbReference type="EMBL" id="MDM5146863.1"/>
    </source>
</evidence>
<evidence type="ECO:0000256" key="4">
    <source>
        <dbReference type="ARBA" id="ARBA00022989"/>
    </source>
</evidence>
<evidence type="ECO:0000313" key="9">
    <source>
        <dbReference type="Proteomes" id="UP001168167"/>
    </source>
</evidence>
<proteinExistence type="inferred from homology"/>
<feature type="domain" description="VTT" evidence="7">
    <location>
        <begin position="70"/>
        <end position="186"/>
    </location>
</feature>
<dbReference type="Pfam" id="PF09335">
    <property type="entry name" value="VTT_dom"/>
    <property type="match status" value="1"/>
</dbReference>
<feature type="transmembrane region" description="Helical" evidence="6">
    <location>
        <begin position="51"/>
        <end position="75"/>
    </location>
</feature>
<comment type="subcellular location">
    <subcellularLocation>
        <location evidence="1 6">Cell membrane</location>
        <topology evidence="1 6">Multi-pass membrane protein</topology>
    </subcellularLocation>
</comment>
<evidence type="ECO:0000256" key="6">
    <source>
        <dbReference type="RuleBase" id="RU366058"/>
    </source>
</evidence>
<evidence type="ECO:0000256" key="3">
    <source>
        <dbReference type="ARBA" id="ARBA00022692"/>
    </source>
</evidence>
<dbReference type="Proteomes" id="UP001168167">
    <property type="component" value="Unassembled WGS sequence"/>
</dbReference>
<reference evidence="8" key="1">
    <citation type="submission" date="2022-08" db="EMBL/GenBank/DDBJ databases">
        <authorList>
            <person name="Dzunkova M."/>
            <person name="La Clair J."/>
            <person name="Tyml T."/>
            <person name="Doud D."/>
            <person name="Schulz F."/>
            <person name="Piquer S."/>
            <person name="Porcel Sanchis D."/>
            <person name="Osborn A."/>
            <person name="Robinson D."/>
            <person name="Louie K.B."/>
            <person name="Bowen B.P."/>
            <person name="Bowers R."/>
            <person name="Lee J."/>
            <person name="Arnau Llombart V."/>
            <person name="Diaz Villanueva W."/>
            <person name="Gosliner T."/>
            <person name="Northen T."/>
            <person name="Cheng J.-F."/>
            <person name="Burkart M.D."/>
            <person name="Woyke T."/>
        </authorList>
    </citation>
    <scope>NUCLEOTIDE SEQUENCE</scope>
    <source>
        <strain evidence="8">Df01</strain>
    </source>
</reference>
<dbReference type="InterPro" id="IPR015414">
    <property type="entry name" value="TMEM64"/>
</dbReference>
<feature type="transmembrane region" description="Helical" evidence="6">
    <location>
        <begin position="197"/>
        <end position="216"/>
    </location>
</feature>
<feature type="transmembrane region" description="Helical" evidence="6">
    <location>
        <begin position="136"/>
        <end position="158"/>
    </location>
</feature>
<keyword evidence="4 6" id="KW-1133">Transmembrane helix</keyword>
<sequence>MKKETIIKIGIVISLLVVAVILYTQFSEYASLDYIKQKKDKFQSYYEGNKAFVLAMFFIGYVAVTALSLPGAVLMTLLAGALFGLLTGVIVVSFASSLGATLAFLVARFILGESLQKKYGDKLEKINAGVESEGKFYLFTMRLIPVFPFFLVNILMGLTRLPVLSFYWVSQLGMLAGTVVFVYAGTALAQVESVSDILSVEIIIAFAALGLFPLIAKKAVVYFRNRA</sequence>
<organism evidence="8 9">
    <name type="scientific">Candidatus Doriopsillibacter californiensis</name>
    <dbReference type="NCBI Taxonomy" id="2970740"/>
    <lineage>
        <taxon>Bacteria</taxon>
        <taxon>Pseudomonadati</taxon>
        <taxon>Pseudomonadota</taxon>
        <taxon>Gammaproteobacteria</taxon>
        <taxon>Candidatus Tethybacterales</taxon>
        <taxon>Candidatus Persebacteraceae</taxon>
        <taxon>Candidatus Doriopsillibacter</taxon>
    </lineage>
</organism>
<reference evidence="8" key="2">
    <citation type="journal article" date="2023" name="Microbiome">
        <title>Synthase-selected sorting approach identifies a beta-lactone synthase in a nudibranch symbiotic bacterium.</title>
        <authorList>
            <person name="Dzunkova M."/>
            <person name="La Clair J.J."/>
            <person name="Tyml T."/>
            <person name="Doud D."/>
            <person name="Schulz F."/>
            <person name="Piquer-Esteban S."/>
            <person name="Porcel Sanchis D."/>
            <person name="Osborn A."/>
            <person name="Robinson D."/>
            <person name="Louie K.B."/>
            <person name="Bowen B.P."/>
            <person name="Bowers R.M."/>
            <person name="Lee J."/>
            <person name="Arnau V."/>
            <person name="Diaz-Villanueva W."/>
            <person name="Stepanauskas R."/>
            <person name="Gosliner T."/>
            <person name="Date S.V."/>
            <person name="Northen T.R."/>
            <person name="Cheng J.F."/>
            <person name="Burkart M.D."/>
            <person name="Woyke T."/>
        </authorList>
    </citation>
    <scope>NUCLEOTIDE SEQUENCE</scope>
    <source>
        <strain evidence="8">Df01</strain>
    </source>
</reference>
<evidence type="ECO:0000259" key="7">
    <source>
        <dbReference type="Pfam" id="PF09335"/>
    </source>
</evidence>
<feature type="transmembrane region" description="Helical" evidence="6">
    <location>
        <begin position="165"/>
        <end position="185"/>
    </location>
</feature>
<feature type="transmembrane region" description="Helical" evidence="6">
    <location>
        <begin position="7"/>
        <end position="26"/>
    </location>
</feature>
<evidence type="ECO:0000256" key="5">
    <source>
        <dbReference type="ARBA" id="ARBA00023136"/>
    </source>
</evidence>
<dbReference type="EMBL" id="JANQAO010000001">
    <property type="protein sequence ID" value="MDM5146863.1"/>
    <property type="molecule type" value="Genomic_DNA"/>
</dbReference>
<name>A0ABT7QJH6_9GAMM</name>
<keyword evidence="9" id="KW-1185">Reference proteome</keyword>
<protein>
    <recommendedName>
        <fullName evidence="6">TVP38/TMEM64 family membrane protein</fullName>
    </recommendedName>
</protein>
<keyword evidence="3 6" id="KW-0812">Transmembrane</keyword>
<comment type="similarity">
    <text evidence="6">Belongs to the TVP38/TMEM64 family.</text>
</comment>
<dbReference type="InterPro" id="IPR032816">
    <property type="entry name" value="VTT_dom"/>
</dbReference>
<dbReference type="PANTHER" id="PTHR12677">
    <property type="entry name" value="GOLGI APPARATUS MEMBRANE PROTEIN TVP38-RELATED"/>
    <property type="match status" value="1"/>
</dbReference>
<comment type="caution">
    <text evidence="8">The sequence shown here is derived from an EMBL/GenBank/DDBJ whole genome shotgun (WGS) entry which is preliminary data.</text>
</comment>
<evidence type="ECO:0000256" key="1">
    <source>
        <dbReference type="ARBA" id="ARBA00004651"/>
    </source>
</evidence>
<gene>
    <name evidence="8" type="ORF">NQX30_00465</name>
</gene>
<feature type="transmembrane region" description="Helical" evidence="6">
    <location>
        <begin position="82"/>
        <end position="111"/>
    </location>
</feature>
<evidence type="ECO:0000256" key="2">
    <source>
        <dbReference type="ARBA" id="ARBA00022475"/>
    </source>
</evidence>
<dbReference type="PANTHER" id="PTHR12677:SF59">
    <property type="entry name" value="GOLGI APPARATUS MEMBRANE PROTEIN TVP38-RELATED"/>
    <property type="match status" value="1"/>
</dbReference>
<accession>A0ABT7QJH6</accession>